<evidence type="ECO:0000313" key="1">
    <source>
        <dbReference type="EMBL" id="KAG7384844.1"/>
    </source>
</evidence>
<dbReference type="AlphaFoldDB" id="A0A8T1VZ11"/>
<protein>
    <submittedName>
        <fullName evidence="1">Uncharacterized protein</fullName>
    </submittedName>
</protein>
<accession>A0A8T1VZ11</accession>
<keyword evidence="2" id="KW-1185">Reference proteome</keyword>
<gene>
    <name evidence="1" type="ORF">PHYPSEUDO_002159</name>
</gene>
<dbReference type="OrthoDB" id="109287at2759"/>
<reference evidence="1" key="1">
    <citation type="submission" date="2021-02" db="EMBL/GenBank/DDBJ databases">
        <authorList>
            <person name="Palmer J.M."/>
        </authorList>
    </citation>
    <scope>NUCLEOTIDE SEQUENCE</scope>
    <source>
        <strain evidence="1">SCRP734</strain>
    </source>
</reference>
<evidence type="ECO:0000313" key="2">
    <source>
        <dbReference type="Proteomes" id="UP000694044"/>
    </source>
</evidence>
<dbReference type="EMBL" id="JAGDFM010000136">
    <property type="protein sequence ID" value="KAG7384844.1"/>
    <property type="molecule type" value="Genomic_DNA"/>
</dbReference>
<organism evidence="1 2">
    <name type="scientific">Phytophthora pseudosyringae</name>
    <dbReference type="NCBI Taxonomy" id="221518"/>
    <lineage>
        <taxon>Eukaryota</taxon>
        <taxon>Sar</taxon>
        <taxon>Stramenopiles</taxon>
        <taxon>Oomycota</taxon>
        <taxon>Peronosporomycetes</taxon>
        <taxon>Peronosporales</taxon>
        <taxon>Peronosporaceae</taxon>
        <taxon>Phytophthora</taxon>
    </lineage>
</organism>
<name>A0A8T1VZ11_9STRA</name>
<sequence length="174" mass="19964">MGVIHPDWWIVETTLDGTLVPRSNPARSAVIMQILSGLSKLKKCGRTPKRASPMSLVILTMMIAFLESDSILMRPMCVWFSAVSAHCFYSMYGINEVLLMKIGDIQLGLQLKSHKTATEIRFGCFVIRDYKTDHDPLASRTYSLHHMPNEEWAVEALAFMERWFTYARTKLHHM</sequence>
<proteinExistence type="predicted"/>
<dbReference type="Proteomes" id="UP000694044">
    <property type="component" value="Unassembled WGS sequence"/>
</dbReference>
<comment type="caution">
    <text evidence="1">The sequence shown here is derived from an EMBL/GenBank/DDBJ whole genome shotgun (WGS) entry which is preliminary data.</text>
</comment>